<gene>
    <name evidence="11" type="ORF">WJX84_008538</name>
</gene>
<feature type="region of interest" description="Disordered" evidence="9">
    <location>
        <begin position="386"/>
        <end position="418"/>
    </location>
</feature>
<evidence type="ECO:0000313" key="12">
    <source>
        <dbReference type="Proteomes" id="UP001485043"/>
    </source>
</evidence>
<dbReference type="EC" id="3.2.1.78" evidence="4"/>
<comment type="similarity">
    <text evidence="3">Belongs to the glycosyl hydrolase 5 (cellulase A) family.</text>
</comment>
<evidence type="ECO:0000256" key="9">
    <source>
        <dbReference type="SAM" id="MobiDB-lite"/>
    </source>
</evidence>
<dbReference type="InterPro" id="IPR017853">
    <property type="entry name" value="GH"/>
</dbReference>
<organism evidence="11 12">
    <name type="scientific">Apatococcus fuscideae</name>
    <dbReference type="NCBI Taxonomy" id="2026836"/>
    <lineage>
        <taxon>Eukaryota</taxon>
        <taxon>Viridiplantae</taxon>
        <taxon>Chlorophyta</taxon>
        <taxon>core chlorophytes</taxon>
        <taxon>Trebouxiophyceae</taxon>
        <taxon>Chlorellales</taxon>
        <taxon>Chlorellaceae</taxon>
        <taxon>Apatococcus</taxon>
    </lineage>
</organism>
<evidence type="ECO:0000256" key="1">
    <source>
        <dbReference type="ARBA" id="ARBA00001678"/>
    </source>
</evidence>
<dbReference type="PANTHER" id="PTHR31451:SF39">
    <property type="entry name" value="MANNAN ENDO-1,4-BETA-MANNOSIDASE 1"/>
    <property type="match status" value="1"/>
</dbReference>
<sequence>MGGYFPYCATRGTSQPVRVFCSQTSSSVALDRPNAPSGFIKAYNGRFVSDDCTEFIFTGFDIWRLLEGAEGIYNAIPDQNLLNGVYNESVFKAFDYILDSAARHNVKVIIALADNWKQTDGIDTYANECNGGNFEGFWSNPACLKLYQDHVGTVLNRVNTVNGLPYKNDPAVFSWDIINEPRCSQTGAEDGSCKSAIQGFIDSMASFIKGIDQNHMVTTGEEGFFAAGDPAVSGNPADWAGQTGQDFRNNHMSKNIDWATVHLWPDNWKNYDGNFINNWLTTHSQVASQLGKPLILEEFGREIDADTDSARASERNPTFTQVYNYVQNSIQTGGSLRAALFWNILIRSQGEPIPNGITSNAYGVSPWDSTFTGPVQTHANWIQAHQGTTVPGCTPGTQNGGSGTVQQQSAPSGRRMSA</sequence>
<evidence type="ECO:0000256" key="2">
    <source>
        <dbReference type="ARBA" id="ARBA00004613"/>
    </source>
</evidence>
<comment type="catalytic activity">
    <reaction evidence="1">
        <text>Random hydrolysis of (1-&gt;4)-beta-D-mannosidic linkages in mannans, galactomannans and glucomannans.</text>
        <dbReference type="EC" id="3.2.1.78"/>
    </reaction>
</comment>
<evidence type="ECO:0000256" key="3">
    <source>
        <dbReference type="ARBA" id="ARBA00005641"/>
    </source>
</evidence>
<evidence type="ECO:0000313" key="11">
    <source>
        <dbReference type="EMBL" id="KAK9866630.1"/>
    </source>
</evidence>
<dbReference type="EMBL" id="JALJOV010000146">
    <property type="protein sequence ID" value="KAK9866630.1"/>
    <property type="molecule type" value="Genomic_DNA"/>
</dbReference>
<keyword evidence="5" id="KW-0964">Secreted</keyword>
<dbReference type="Gene3D" id="3.20.20.80">
    <property type="entry name" value="Glycosidases"/>
    <property type="match status" value="1"/>
</dbReference>
<keyword evidence="6" id="KW-0732">Signal</keyword>
<accession>A0AAW1TCV6</accession>
<comment type="caution">
    <text evidence="11">The sequence shown here is derived from an EMBL/GenBank/DDBJ whole genome shotgun (WGS) entry which is preliminary data.</text>
</comment>
<keyword evidence="8" id="KW-0326">Glycosidase</keyword>
<keyword evidence="7" id="KW-0378">Hydrolase</keyword>
<evidence type="ECO:0000256" key="5">
    <source>
        <dbReference type="ARBA" id="ARBA00022525"/>
    </source>
</evidence>
<dbReference type="Pfam" id="PF26410">
    <property type="entry name" value="GH5_mannosidase"/>
    <property type="match status" value="1"/>
</dbReference>
<dbReference type="InterPro" id="IPR001547">
    <property type="entry name" value="Glyco_hydro_5"/>
</dbReference>
<feature type="domain" description="Glycoside hydrolase family 5" evidence="10">
    <location>
        <begin position="68"/>
        <end position="343"/>
    </location>
</feature>
<evidence type="ECO:0000256" key="6">
    <source>
        <dbReference type="ARBA" id="ARBA00022729"/>
    </source>
</evidence>
<dbReference type="Proteomes" id="UP001485043">
    <property type="component" value="Unassembled WGS sequence"/>
</dbReference>
<evidence type="ECO:0000256" key="7">
    <source>
        <dbReference type="ARBA" id="ARBA00022801"/>
    </source>
</evidence>
<evidence type="ECO:0000256" key="8">
    <source>
        <dbReference type="ARBA" id="ARBA00023295"/>
    </source>
</evidence>
<dbReference type="SUPFAM" id="SSF51445">
    <property type="entry name" value="(Trans)glycosidases"/>
    <property type="match status" value="1"/>
</dbReference>
<dbReference type="GO" id="GO:0005576">
    <property type="term" value="C:extracellular region"/>
    <property type="evidence" value="ECO:0007669"/>
    <property type="project" value="UniProtKB-SubCell"/>
</dbReference>
<name>A0AAW1TCV6_9CHLO</name>
<protein>
    <recommendedName>
        <fullName evidence="4">mannan endo-1,4-beta-mannosidase</fullName>
        <ecNumber evidence="4">3.2.1.78</ecNumber>
    </recommendedName>
</protein>
<dbReference type="AlphaFoldDB" id="A0AAW1TCV6"/>
<evidence type="ECO:0000256" key="4">
    <source>
        <dbReference type="ARBA" id="ARBA00012706"/>
    </source>
</evidence>
<evidence type="ECO:0000259" key="10">
    <source>
        <dbReference type="Pfam" id="PF26410"/>
    </source>
</evidence>
<keyword evidence="12" id="KW-1185">Reference proteome</keyword>
<proteinExistence type="inferred from homology"/>
<reference evidence="11 12" key="1">
    <citation type="journal article" date="2024" name="Nat. Commun.">
        <title>Phylogenomics reveals the evolutionary origins of lichenization in chlorophyte algae.</title>
        <authorList>
            <person name="Puginier C."/>
            <person name="Libourel C."/>
            <person name="Otte J."/>
            <person name="Skaloud P."/>
            <person name="Haon M."/>
            <person name="Grisel S."/>
            <person name="Petersen M."/>
            <person name="Berrin J.G."/>
            <person name="Delaux P.M."/>
            <person name="Dal Grande F."/>
            <person name="Keller J."/>
        </authorList>
    </citation>
    <scope>NUCLEOTIDE SEQUENCE [LARGE SCALE GENOMIC DNA]</scope>
    <source>
        <strain evidence="11 12">SAG 2523</strain>
    </source>
</reference>
<dbReference type="PANTHER" id="PTHR31451">
    <property type="match status" value="1"/>
</dbReference>
<feature type="compositionally biased region" description="Polar residues" evidence="9">
    <location>
        <begin position="386"/>
        <end position="397"/>
    </location>
</feature>
<comment type="subcellular location">
    <subcellularLocation>
        <location evidence="2">Secreted</location>
    </subcellularLocation>
</comment>
<dbReference type="InterPro" id="IPR045053">
    <property type="entry name" value="MAN-like"/>
</dbReference>
<dbReference type="GO" id="GO:0016985">
    <property type="term" value="F:mannan endo-1,4-beta-mannosidase activity"/>
    <property type="evidence" value="ECO:0007669"/>
    <property type="project" value="UniProtKB-EC"/>
</dbReference>